<comment type="similarity">
    <text evidence="1">Belongs to the eukaryotic ribosomal protein eL18 family.</text>
</comment>
<name>A0A6A5GQF4_CAERE</name>
<dbReference type="GO" id="GO:0003735">
    <property type="term" value="F:structural constituent of ribosome"/>
    <property type="evidence" value="ECO:0007669"/>
    <property type="project" value="InterPro"/>
</dbReference>
<dbReference type="CTD" id="9813862"/>
<comment type="caution">
    <text evidence="8">The sequence shown here is derived from an EMBL/GenBank/DDBJ whole genome shotgun (WGS) entry which is preliminary data.</text>
</comment>
<dbReference type="KEGG" id="crq:GCK72_013153"/>
<feature type="compositionally biased region" description="Basic residues" evidence="6">
    <location>
        <begin position="188"/>
        <end position="198"/>
    </location>
</feature>
<dbReference type="InterPro" id="IPR036227">
    <property type="entry name" value="Ribosomal_uL15/eL18_sf"/>
</dbReference>
<dbReference type="Proteomes" id="UP000483820">
    <property type="component" value="Chromosome IV"/>
</dbReference>
<dbReference type="EMBL" id="WUAV01000004">
    <property type="protein sequence ID" value="KAF1756699.1"/>
    <property type="molecule type" value="Genomic_DNA"/>
</dbReference>
<dbReference type="GeneID" id="9813862"/>
<dbReference type="AlphaFoldDB" id="A0A6A5GQF4"/>
<feature type="compositionally biased region" description="Basic residues" evidence="6">
    <location>
        <begin position="205"/>
        <end position="215"/>
    </location>
</feature>
<organism evidence="8 9">
    <name type="scientific">Caenorhabditis remanei</name>
    <name type="common">Caenorhabditis vulgaris</name>
    <dbReference type="NCBI Taxonomy" id="31234"/>
    <lineage>
        <taxon>Eukaryota</taxon>
        <taxon>Metazoa</taxon>
        <taxon>Ecdysozoa</taxon>
        <taxon>Nematoda</taxon>
        <taxon>Chromadorea</taxon>
        <taxon>Rhabditida</taxon>
        <taxon>Rhabditina</taxon>
        <taxon>Rhabditomorpha</taxon>
        <taxon>Rhabditoidea</taxon>
        <taxon>Rhabditidae</taxon>
        <taxon>Peloderinae</taxon>
        <taxon>Caenorhabditis</taxon>
    </lineage>
</organism>
<evidence type="ECO:0000259" key="7">
    <source>
        <dbReference type="Pfam" id="PF17135"/>
    </source>
</evidence>
<evidence type="ECO:0000256" key="5">
    <source>
        <dbReference type="ARBA" id="ARBA00035323"/>
    </source>
</evidence>
<keyword evidence="3" id="KW-0687">Ribonucleoprotein</keyword>
<dbReference type="RefSeq" id="XP_053584455.1">
    <property type="nucleotide sequence ID" value="XM_053729683.1"/>
</dbReference>
<reference evidence="8 9" key="1">
    <citation type="submission" date="2019-12" db="EMBL/GenBank/DDBJ databases">
        <title>Chromosome-level assembly of the Caenorhabditis remanei genome.</title>
        <authorList>
            <person name="Teterina A.A."/>
            <person name="Willis J.H."/>
            <person name="Phillips P.C."/>
        </authorList>
    </citation>
    <scope>NUCLEOTIDE SEQUENCE [LARGE SCALE GENOMIC DNA]</scope>
    <source>
        <strain evidence="8 9">PX506</strain>
        <tissue evidence="8">Whole organism</tissue>
    </source>
</reference>
<evidence type="ECO:0000256" key="1">
    <source>
        <dbReference type="ARBA" id="ARBA00006815"/>
    </source>
</evidence>
<dbReference type="FunFam" id="3.100.10.10:FF:000001">
    <property type="entry name" value="60S ribosomal protein L18"/>
    <property type="match status" value="1"/>
</dbReference>
<feature type="region of interest" description="Disordered" evidence="6">
    <location>
        <begin position="176"/>
        <end position="215"/>
    </location>
</feature>
<dbReference type="GO" id="GO:0003723">
    <property type="term" value="F:RNA binding"/>
    <property type="evidence" value="ECO:0007669"/>
    <property type="project" value="TreeGrafter"/>
</dbReference>
<dbReference type="PANTHER" id="PTHR10934:SF2">
    <property type="entry name" value="LARGE RIBOSOMAL SUBUNIT PROTEIN EL18"/>
    <property type="match status" value="1"/>
</dbReference>
<evidence type="ECO:0000256" key="6">
    <source>
        <dbReference type="SAM" id="MobiDB-lite"/>
    </source>
</evidence>
<dbReference type="GO" id="GO:0022625">
    <property type="term" value="C:cytosolic large ribosomal subunit"/>
    <property type="evidence" value="ECO:0007669"/>
    <property type="project" value="TreeGrafter"/>
</dbReference>
<dbReference type="InterPro" id="IPR000039">
    <property type="entry name" value="Ribosomal_eL18"/>
</dbReference>
<gene>
    <name evidence="8" type="ORF">GCK72_013153</name>
</gene>
<keyword evidence="2" id="KW-0689">Ribosomal protein</keyword>
<dbReference type="Gene3D" id="3.100.10.10">
    <property type="match status" value="1"/>
</dbReference>
<proteinExistence type="inferred from homology"/>
<dbReference type="InterPro" id="IPR021131">
    <property type="entry name" value="Ribosomal_uL15/eL18"/>
</dbReference>
<dbReference type="Pfam" id="PF17135">
    <property type="entry name" value="Ribosomal_L18"/>
    <property type="match status" value="1"/>
</dbReference>
<evidence type="ECO:0000313" key="8">
    <source>
        <dbReference type="EMBL" id="KAF1756699.1"/>
    </source>
</evidence>
<sequence>MEVVVEAIGIAEEPEDPVDPVEVEDAPEGIDINHKHDRVARRTAPKSENPYLRLLSKLYAFLARRTGEKFNAIVLKRLRMSRRNRQPLSIAKVARIVKKAGNENKTVVSLSTVTDDARLYEVPKISLAALHVTEGARARILANGGEIITLDQLALRSPKGENTVFLQGPRSAREAEKHFGPAPGVPHSHTKPYVRSKGRKFERARGRRASRAYKN</sequence>
<evidence type="ECO:0000256" key="3">
    <source>
        <dbReference type="ARBA" id="ARBA00023274"/>
    </source>
</evidence>
<evidence type="ECO:0000313" key="9">
    <source>
        <dbReference type="Proteomes" id="UP000483820"/>
    </source>
</evidence>
<dbReference type="SUPFAM" id="SSF52080">
    <property type="entry name" value="Ribosomal proteins L15p and L18e"/>
    <property type="match status" value="1"/>
</dbReference>
<dbReference type="PANTHER" id="PTHR10934">
    <property type="entry name" value="60S RIBOSOMAL PROTEIN L18"/>
    <property type="match status" value="1"/>
</dbReference>
<dbReference type="GO" id="GO:0006412">
    <property type="term" value="P:translation"/>
    <property type="evidence" value="ECO:0007669"/>
    <property type="project" value="InterPro"/>
</dbReference>
<feature type="domain" description="Large ribosomal subunit protein uL15/eL18" evidence="7">
    <location>
        <begin position="29"/>
        <end position="215"/>
    </location>
</feature>
<accession>A0A6A5GQF4</accession>
<evidence type="ECO:0000256" key="2">
    <source>
        <dbReference type="ARBA" id="ARBA00022980"/>
    </source>
</evidence>
<protein>
    <recommendedName>
        <fullName evidence="4">Large ribosomal subunit protein eL18</fullName>
    </recommendedName>
    <alternativeName>
        <fullName evidence="5">60S ribosomal protein L18</fullName>
    </alternativeName>
</protein>
<evidence type="ECO:0000256" key="4">
    <source>
        <dbReference type="ARBA" id="ARBA00035218"/>
    </source>
</evidence>